<name>A0A371PJQ6_9BACL</name>
<protein>
    <submittedName>
        <fullName evidence="2">Uncharacterized protein</fullName>
    </submittedName>
</protein>
<comment type="caution">
    <text evidence="2">The sequence shown here is derived from an EMBL/GenBank/DDBJ whole genome shotgun (WGS) entry which is preliminary data.</text>
</comment>
<dbReference type="Proteomes" id="UP000261905">
    <property type="component" value="Unassembled WGS sequence"/>
</dbReference>
<dbReference type="AlphaFoldDB" id="A0A371PJQ6"/>
<evidence type="ECO:0000313" key="3">
    <source>
        <dbReference type="Proteomes" id="UP000261905"/>
    </source>
</evidence>
<dbReference type="EMBL" id="QUBQ01000001">
    <property type="protein sequence ID" value="REK76017.1"/>
    <property type="molecule type" value="Genomic_DNA"/>
</dbReference>
<dbReference type="OrthoDB" id="2617122at2"/>
<feature type="chain" id="PRO_5017075797" evidence="1">
    <location>
        <begin position="26"/>
        <end position="142"/>
    </location>
</feature>
<dbReference type="PROSITE" id="PS51257">
    <property type="entry name" value="PROKAR_LIPOPROTEIN"/>
    <property type="match status" value="1"/>
</dbReference>
<evidence type="ECO:0000313" key="2">
    <source>
        <dbReference type="EMBL" id="REK76017.1"/>
    </source>
</evidence>
<gene>
    <name evidence="2" type="ORF">DX130_02835</name>
</gene>
<feature type="signal peptide" evidence="1">
    <location>
        <begin position="1"/>
        <end position="25"/>
    </location>
</feature>
<accession>A0A371PJQ6</accession>
<keyword evidence="1" id="KW-0732">Signal</keyword>
<reference evidence="2 3" key="1">
    <citation type="submission" date="2018-08" db="EMBL/GenBank/DDBJ databases">
        <title>Paenibacillus sp. M4BSY-1, whole genome shotgun sequence.</title>
        <authorList>
            <person name="Tuo L."/>
        </authorList>
    </citation>
    <scope>NUCLEOTIDE SEQUENCE [LARGE SCALE GENOMIC DNA]</scope>
    <source>
        <strain evidence="2 3">M4BSY-1</strain>
    </source>
</reference>
<keyword evidence="3" id="KW-1185">Reference proteome</keyword>
<proteinExistence type="predicted"/>
<dbReference type="RefSeq" id="WP_116042663.1">
    <property type="nucleotide sequence ID" value="NZ_QUBQ01000001.1"/>
</dbReference>
<organism evidence="2 3">
    <name type="scientific">Paenibacillus paeoniae</name>
    <dbReference type="NCBI Taxonomy" id="2292705"/>
    <lineage>
        <taxon>Bacteria</taxon>
        <taxon>Bacillati</taxon>
        <taxon>Bacillota</taxon>
        <taxon>Bacilli</taxon>
        <taxon>Bacillales</taxon>
        <taxon>Paenibacillaceae</taxon>
        <taxon>Paenibacillus</taxon>
    </lineage>
</organism>
<evidence type="ECO:0000256" key="1">
    <source>
        <dbReference type="SAM" id="SignalP"/>
    </source>
</evidence>
<sequence length="142" mass="15697">MKKLTLVFLCLFLFAALIGCTNSGGKDKIIEDGIVIQMKLTSLGGDNPDITRVTYSFEVWNRLGKSISVISVRPIISAEVFEKLVDPNLTLDVNIQLESNESRKISGTFQIDTKGMSKDEIAKLASLITQYKIVTEQIVGEK</sequence>